<dbReference type="PANTHER" id="PTHR33472">
    <property type="entry name" value="OS01G0106600 PROTEIN"/>
    <property type="match status" value="1"/>
</dbReference>
<reference evidence="2" key="1">
    <citation type="submission" date="2020-12" db="EMBL/GenBank/DDBJ databases">
        <title>WGS assembly of Carya illinoinensis cv. Pawnee.</title>
        <authorList>
            <person name="Platts A."/>
            <person name="Shu S."/>
            <person name="Wright S."/>
            <person name="Barry K."/>
            <person name="Edger P."/>
            <person name="Pires J.C."/>
            <person name="Schmutz J."/>
        </authorList>
    </citation>
    <scope>NUCLEOTIDE SEQUENCE</scope>
    <source>
        <tissue evidence="2">Leaf</tissue>
    </source>
</reference>
<feature type="region of interest" description="Disordered" evidence="1">
    <location>
        <begin position="162"/>
        <end position="181"/>
    </location>
</feature>
<gene>
    <name evidence="2" type="ORF">CIPAW_12G074100</name>
</gene>
<dbReference type="PANTHER" id="PTHR33472:SF28">
    <property type="entry name" value="BROMO AND FHA DOMAIN-CONTAINING PROTEIN DDB_G0267958"/>
    <property type="match status" value="1"/>
</dbReference>
<evidence type="ECO:0000256" key="1">
    <source>
        <dbReference type="SAM" id="MobiDB-lite"/>
    </source>
</evidence>
<comment type="caution">
    <text evidence="2">The sequence shown here is derived from an EMBL/GenBank/DDBJ whole genome shotgun (WGS) entry which is preliminary data.</text>
</comment>
<feature type="region of interest" description="Disordered" evidence="1">
    <location>
        <begin position="29"/>
        <end position="49"/>
    </location>
</feature>
<feature type="compositionally biased region" description="Polar residues" evidence="1">
    <location>
        <begin position="29"/>
        <end position="39"/>
    </location>
</feature>
<accession>A0A8T1NYD5</accession>
<dbReference type="AlphaFoldDB" id="A0A8T1NYD5"/>
<dbReference type="EMBL" id="CM031820">
    <property type="protein sequence ID" value="KAG6633807.1"/>
    <property type="molecule type" value="Genomic_DNA"/>
</dbReference>
<protein>
    <submittedName>
        <fullName evidence="2">Uncharacterized protein</fullName>
    </submittedName>
</protein>
<evidence type="ECO:0000313" key="3">
    <source>
        <dbReference type="Proteomes" id="UP000811609"/>
    </source>
</evidence>
<evidence type="ECO:0000313" key="2">
    <source>
        <dbReference type="EMBL" id="KAG6633807.1"/>
    </source>
</evidence>
<name>A0A8T1NYD5_CARIL</name>
<dbReference type="Proteomes" id="UP000811609">
    <property type="component" value="Chromosome 12"/>
</dbReference>
<keyword evidence="3" id="KW-1185">Reference proteome</keyword>
<sequence>MKNLLSSNPPLLKPNRFKSLNCHARKIMSSESVKPSQASLAEGEKQKQLDRGIREMVSAITRRVADLHTSDSIHHLQQQDDDDQDDHHGVRIVTLAGTNTGATLRSEMDEKAKSPHDGLLLGEPETLSAYVNSNFQAINNSIMMGGSYGTNDPGVHLDISHYFDNKGHRPDKNVKKGEEKP</sequence>
<organism evidence="2 3">
    <name type="scientific">Carya illinoinensis</name>
    <name type="common">Pecan</name>
    <dbReference type="NCBI Taxonomy" id="32201"/>
    <lineage>
        <taxon>Eukaryota</taxon>
        <taxon>Viridiplantae</taxon>
        <taxon>Streptophyta</taxon>
        <taxon>Embryophyta</taxon>
        <taxon>Tracheophyta</taxon>
        <taxon>Spermatophyta</taxon>
        <taxon>Magnoliopsida</taxon>
        <taxon>eudicotyledons</taxon>
        <taxon>Gunneridae</taxon>
        <taxon>Pentapetalae</taxon>
        <taxon>rosids</taxon>
        <taxon>fabids</taxon>
        <taxon>Fagales</taxon>
        <taxon>Juglandaceae</taxon>
        <taxon>Carya</taxon>
    </lineage>
</organism>
<dbReference type="OrthoDB" id="774437at2759"/>
<proteinExistence type="predicted"/>